<dbReference type="Pfam" id="PF17921">
    <property type="entry name" value="Integrase_H2C2"/>
    <property type="match status" value="1"/>
</dbReference>
<comment type="caution">
    <text evidence="2">The sequence shown here is derived from an EMBL/GenBank/DDBJ whole genome shotgun (WGS) entry which is preliminary data.</text>
</comment>
<organism evidence="2">
    <name type="scientific">Sesamum latifolium</name>
    <dbReference type="NCBI Taxonomy" id="2727402"/>
    <lineage>
        <taxon>Eukaryota</taxon>
        <taxon>Viridiplantae</taxon>
        <taxon>Streptophyta</taxon>
        <taxon>Embryophyta</taxon>
        <taxon>Tracheophyta</taxon>
        <taxon>Spermatophyta</taxon>
        <taxon>Magnoliopsida</taxon>
        <taxon>eudicotyledons</taxon>
        <taxon>Gunneridae</taxon>
        <taxon>Pentapetalae</taxon>
        <taxon>asterids</taxon>
        <taxon>lamiids</taxon>
        <taxon>Lamiales</taxon>
        <taxon>Pedaliaceae</taxon>
        <taxon>Sesamum</taxon>
    </lineage>
</organism>
<dbReference type="Gene3D" id="1.10.340.70">
    <property type="match status" value="1"/>
</dbReference>
<reference evidence="2" key="2">
    <citation type="journal article" date="2024" name="Plant">
        <title>Genomic evolution and insights into agronomic trait innovations of Sesamum species.</title>
        <authorList>
            <person name="Miao H."/>
            <person name="Wang L."/>
            <person name="Qu L."/>
            <person name="Liu H."/>
            <person name="Sun Y."/>
            <person name="Le M."/>
            <person name="Wang Q."/>
            <person name="Wei S."/>
            <person name="Zheng Y."/>
            <person name="Lin W."/>
            <person name="Duan Y."/>
            <person name="Cao H."/>
            <person name="Xiong S."/>
            <person name="Wang X."/>
            <person name="Wei L."/>
            <person name="Li C."/>
            <person name="Ma Q."/>
            <person name="Ju M."/>
            <person name="Zhao R."/>
            <person name="Li G."/>
            <person name="Mu C."/>
            <person name="Tian Q."/>
            <person name="Mei H."/>
            <person name="Zhang T."/>
            <person name="Gao T."/>
            <person name="Zhang H."/>
        </authorList>
    </citation>
    <scope>NUCLEOTIDE SEQUENCE</scope>
    <source>
        <strain evidence="2">KEN1</strain>
    </source>
</reference>
<dbReference type="AlphaFoldDB" id="A0AAW2WWT3"/>
<name>A0AAW2WWT3_9LAMI</name>
<feature type="domain" description="Integrase zinc-binding" evidence="1">
    <location>
        <begin position="28"/>
        <end position="79"/>
    </location>
</feature>
<evidence type="ECO:0000313" key="2">
    <source>
        <dbReference type="EMBL" id="KAL0444416.1"/>
    </source>
</evidence>
<proteinExistence type="predicted"/>
<sequence>MVETVRGWVLYLARKQGRCDTGNSPRAEYILSEVHEGSCGNHFGGRSLADKVLRQGYFWPSIQKDAAHVVKRCKKCKEHANVMHTPATPV</sequence>
<reference evidence="2" key="1">
    <citation type="submission" date="2020-06" db="EMBL/GenBank/DDBJ databases">
        <authorList>
            <person name="Li T."/>
            <person name="Hu X."/>
            <person name="Zhang T."/>
            <person name="Song X."/>
            <person name="Zhang H."/>
            <person name="Dai N."/>
            <person name="Sheng W."/>
            <person name="Hou X."/>
            <person name="Wei L."/>
        </authorList>
    </citation>
    <scope>NUCLEOTIDE SEQUENCE</scope>
    <source>
        <strain evidence="2">KEN1</strain>
        <tissue evidence="2">Leaf</tissue>
    </source>
</reference>
<gene>
    <name evidence="2" type="ORF">Slati_2164300</name>
</gene>
<dbReference type="EMBL" id="JACGWN010000007">
    <property type="protein sequence ID" value="KAL0444416.1"/>
    <property type="molecule type" value="Genomic_DNA"/>
</dbReference>
<dbReference type="InterPro" id="IPR041588">
    <property type="entry name" value="Integrase_H2C2"/>
</dbReference>
<accession>A0AAW2WWT3</accession>
<evidence type="ECO:0000259" key="1">
    <source>
        <dbReference type="Pfam" id="PF17921"/>
    </source>
</evidence>
<protein>
    <recommendedName>
        <fullName evidence="1">Integrase zinc-binding domain-containing protein</fullName>
    </recommendedName>
</protein>